<dbReference type="EMBL" id="JAVIJP010000092">
    <property type="protein sequence ID" value="KAL3616319.1"/>
    <property type="molecule type" value="Genomic_DNA"/>
</dbReference>
<protein>
    <recommendedName>
        <fullName evidence="4">ER lumen protein retaining receptor</fullName>
    </recommendedName>
</protein>
<sequence>MWKMKINAKLKKAFAWVRRRSTKVKALLAAAFGLNALLALRFLFKNYDHFFIAAEAIHFLGISVLIYKLASQNTCSAIYPGSRSNRLSLP</sequence>
<feature type="transmembrane region" description="Helical" evidence="1">
    <location>
        <begin position="49"/>
        <end position="70"/>
    </location>
</feature>
<comment type="caution">
    <text evidence="2">The sequence shown here is derived from an EMBL/GenBank/DDBJ whole genome shotgun (WGS) entry which is preliminary data.</text>
</comment>
<proteinExistence type="predicted"/>
<gene>
    <name evidence="2" type="ORF">CASFOL_039709</name>
</gene>
<evidence type="ECO:0000256" key="1">
    <source>
        <dbReference type="SAM" id="Phobius"/>
    </source>
</evidence>
<evidence type="ECO:0000313" key="2">
    <source>
        <dbReference type="EMBL" id="KAL3616319.1"/>
    </source>
</evidence>
<keyword evidence="1" id="KW-0812">Transmembrane</keyword>
<name>A0ABD3BGA7_9LAMI</name>
<keyword evidence="1" id="KW-1133">Transmembrane helix</keyword>
<dbReference type="Proteomes" id="UP001632038">
    <property type="component" value="Unassembled WGS sequence"/>
</dbReference>
<keyword evidence="1" id="KW-0472">Membrane</keyword>
<accession>A0ABD3BGA7</accession>
<evidence type="ECO:0008006" key="4">
    <source>
        <dbReference type="Google" id="ProtNLM"/>
    </source>
</evidence>
<organism evidence="2 3">
    <name type="scientific">Castilleja foliolosa</name>
    <dbReference type="NCBI Taxonomy" id="1961234"/>
    <lineage>
        <taxon>Eukaryota</taxon>
        <taxon>Viridiplantae</taxon>
        <taxon>Streptophyta</taxon>
        <taxon>Embryophyta</taxon>
        <taxon>Tracheophyta</taxon>
        <taxon>Spermatophyta</taxon>
        <taxon>Magnoliopsida</taxon>
        <taxon>eudicotyledons</taxon>
        <taxon>Gunneridae</taxon>
        <taxon>Pentapetalae</taxon>
        <taxon>asterids</taxon>
        <taxon>lamiids</taxon>
        <taxon>Lamiales</taxon>
        <taxon>Orobanchaceae</taxon>
        <taxon>Pedicularideae</taxon>
        <taxon>Castillejinae</taxon>
        <taxon>Castilleja</taxon>
    </lineage>
</organism>
<keyword evidence="3" id="KW-1185">Reference proteome</keyword>
<reference evidence="3" key="1">
    <citation type="journal article" date="2024" name="IScience">
        <title>Strigolactones Initiate the Formation of Haustorium-like Structures in Castilleja.</title>
        <authorList>
            <person name="Buerger M."/>
            <person name="Peterson D."/>
            <person name="Chory J."/>
        </authorList>
    </citation>
    <scope>NUCLEOTIDE SEQUENCE [LARGE SCALE GENOMIC DNA]</scope>
</reference>
<dbReference type="AlphaFoldDB" id="A0ABD3BGA7"/>
<evidence type="ECO:0000313" key="3">
    <source>
        <dbReference type="Proteomes" id="UP001632038"/>
    </source>
</evidence>